<protein>
    <submittedName>
        <fullName evidence="3">MerR family transcriptional regulator</fullName>
    </submittedName>
</protein>
<dbReference type="SUPFAM" id="SSF46955">
    <property type="entry name" value="Putative DNA-binding domain"/>
    <property type="match status" value="1"/>
</dbReference>
<dbReference type="PROSITE" id="PS50937">
    <property type="entry name" value="HTH_MERR_2"/>
    <property type="match status" value="1"/>
</dbReference>
<sequence length="130" mass="15093">MPYSPRETVQKTGFSLDTLRYYERIGLLDGIDRTAGGQRMFTDDDLAWLEVLRCLRDTGMPIARMRRYAELARDGDSTFAERAELLEEHDRDIERKIADLRDEQTRIKEKIGWYRTELARLAPADAQAPA</sequence>
<evidence type="ECO:0000256" key="1">
    <source>
        <dbReference type="ARBA" id="ARBA00023125"/>
    </source>
</evidence>
<comment type="caution">
    <text evidence="3">The sequence shown here is derived from an EMBL/GenBank/DDBJ whole genome shotgun (WGS) entry which is preliminary data.</text>
</comment>
<dbReference type="PANTHER" id="PTHR30204:SF98">
    <property type="entry name" value="HTH-TYPE TRANSCRIPTIONAL REGULATOR ADHR"/>
    <property type="match status" value="1"/>
</dbReference>
<gene>
    <name evidence="3" type="ORF">GCM10009827_001790</name>
</gene>
<keyword evidence="1" id="KW-0238">DNA-binding</keyword>
<reference evidence="4" key="1">
    <citation type="journal article" date="2019" name="Int. J. Syst. Evol. Microbiol.">
        <title>The Global Catalogue of Microorganisms (GCM) 10K type strain sequencing project: providing services to taxonomists for standard genome sequencing and annotation.</title>
        <authorList>
            <consortium name="The Broad Institute Genomics Platform"/>
            <consortium name="The Broad Institute Genome Sequencing Center for Infectious Disease"/>
            <person name="Wu L."/>
            <person name="Ma J."/>
        </authorList>
    </citation>
    <scope>NUCLEOTIDE SEQUENCE [LARGE SCALE GENOMIC DNA]</scope>
    <source>
        <strain evidence="4">JCM 15933</strain>
    </source>
</reference>
<dbReference type="InterPro" id="IPR009061">
    <property type="entry name" value="DNA-bd_dom_put_sf"/>
</dbReference>
<dbReference type="InterPro" id="IPR000551">
    <property type="entry name" value="MerR-type_HTH_dom"/>
</dbReference>
<accession>A0ABN1ZI50</accession>
<dbReference type="Proteomes" id="UP001501470">
    <property type="component" value="Unassembled WGS sequence"/>
</dbReference>
<dbReference type="Pfam" id="PF13411">
    <property type="entry name" value="MerR_1"/>
    <property type="match status" value="1"/>
</dbReference>
<proteinExistence type="predicted"/>
<feature type="domain" description="HTH merR-type" evidence="2">
    <location>
        <begin position="1"/>
        <end position="71"/>
    </location>
</feature>
<dbReference type="Gene3D" id="1.10.1660.10">
    <property type="match status" value="1"/>
</dbReference>
<organism evidence="3 4">
    <name type="scientific">Dactylosporangium maewongense</name>
    <dbReference type="NCBI Taxonomy" id="634393"/>
    <lineage>
        <taxon>Bacteria</taxon>
        <taxon>Bacillati</taxon>
        <taxon>Actinomycetota</taxon>
        <taxon>Actinomycetes</taxon>
        <taxon>Micromonosporales</taxon>
        <taxon>Micromonosporaceae</taxon>
        <taxon>Dactylosporangium</taxon>
    </lineage>
</organism>
<dbReference type="InterPro" id="IPR047057">
    <property type="entry name" value="MerR_fam"/>
</dbReference>
<dbReference type="EMBL" id="BAAAQD010000001">
    <property type="protein sequence ID" value="GAA1499530.1"/>
    <property type="molecule type" value="Genomic_DNA"/>
</dbReference>
<keyword evidence="4" id="KW-1185">Reference proteome</keyword>
<dbReference type="CDD" id="cd01109">
    <property type="entry name" value="HTH_YyaN"/>
    <property type="match status" value="1"/>
</dbReference>
<name>A0ABN1ZI50_9ACTN</name>
<dbReference type="RefSeq" id="WP_344498423.1">
    <property type="nucleotide sequence ID" value="NZ_BAAAQD010000001.1"/>
</dbReference>
<evidence type="ECO:0000313" key="3">
    <source>
        <dbReference type="EMBL" id="GAA1499530.1"/>
    </source>
</evidence>
<dbReference type="SMART" id="SM00422">
    <property type="entry name" value="HTH_MERR"/>
    <property type="match status" value="1"/>
</dbReference>
<dbReference type="PANTHER" id="PTHR30204">
    <property type="entry name" value="REDOX-CYCLING DRUG-SENSING TRANSCRIPTIONAL ACTIVATOR SOXR"/>
    <property type="match status" value="1"/>
</dbReference>
<evidence type="ECO:0000259" key="2">
    <source>
        <dbReference type="PROSITE" id="PS50937"/>
    </source>
</evidence>
<evidence type="ECO:0000313" key="4">
    <source>
        <dbReference type="Proteomes" id="UP001501470"/>
    </source>
</evidence>